<dbReference type="Proteomes" id="UP000284451">
    <property type="component" value="Unassembled WGS sequence"/>
</dbReference>
<evidence type="ECO:0000313" key="4">
    <source>
        <dbReference type="Proteomes" id="UP000284451"/>
    </source>
</evidence>
<dbReference type="PANTHER" id="PTHR43708:SF3">
    <property type="entry name" value="OXIDOREDUCTASE"/>
    <property type="match status" value="1"/>
</dbReference>
<dbReference type="SUPFAM" id="SSF55347">
    <property type="entry name" value="Glyceraldehyde-3-phosphate dehydrogenase-like, C-terminal domain"/>
    <property type="match status" value="1"/>
</dbReference>
<evidence type="ECO:0000259" key="1">
    <source>
        <dbReference type="Pfam" id="PF01408"/>
    </source>
</evidence>
<dbReference type="GO" id="GO:0000166">
    <property type="term" value="F:nucleotide binding"/>
    <property type="evidence" value="ECO:0007669"/>
    <property type="project" value="InterPro"/>
</dbReference>
<dbReference type="Pfam" id="PF22725">
    <property type="entry name" value="GFO_IDH_MocA_C3"/>
    <property type="match status" value="1"/>
</dbReference>
<dbReference type="InterPro" id="IPR055170">
    <property type="entry name" value="GFO_IDH_MocA-like_dom"/>
</dbReference>
<dbReference type="AlphaFoldDB" id="A0A443KNX0"/>
<organism evidence="3 4">
    <name type="scientific">Paenirhodobacter populi</name>
    <dbReference type="NCBI Taxonomy" id="2306993"/>
    <lineage>
        <taxon>Bacteria</taxon>
        <taxon>Pseudomonadati</taxon>
        <taxon>Pseudomonadota</taxon>
        <taxon>Alphaproteobacteria</taxon>
        <taxon>Rhodobacterales</taxon>
        <taxon>Rhodobacter group</taxon>
        <taxon>Paenirhodobacter</taxon>
    </lineage>
</organism>
<evidence type="ECO:0000259" key="2">
    <source>
        <dbReference type="Pfam" id="PF22725"/>
    </source>
</evidence>
<dbReference type="PANTHER" id="PTHR43708">
    <property type="entry name" value="CONSERVED EXPRESSED OXIDOREDUCTASE (EUROFUNG)"/>
    <property type="match status" value="1"/>
</dbReference>
<name>A0A443KNX0_9RHOB</name>
<sequence>MPDTTFPVFTPFPQQRERLKLGLVGGGIGSFIGEIHATGARLSDRWELVAGAMSSDPERSLASGRAWRLAEDRIYTNHEAMAEAEAARPDGIDAVVIATPNHTHVPIARSFMRRGIHVICDKPLCNSLAEADGLADLQRQTGVIFAVSYCYASHAMARQIREMIAAGELGRICQVHVEYFQDWALALEEAGGSAKPWRLDPAHGGQSFTTADIGTHACHLASFATGLKLEALSASFHTVGSPKPMEDTAFIQLRFEGDVPGTLMTSQAAAGTHCDLRIRIFGEKALLEWRQEQPEILWFAKPGAPKIMLTRGDQGCGEAVHRLKRLRAGFPEGLNDAWSNLYTEIAVAIDARKRGEPDRPDLVAFPDLEDGLAGVRFVEAAVRSNAAGGEWTAV</sequence>
<dbReference type="SUPFAM" id="SSF51735">
    <property type="entry name" value="NAD(P)-binding Rossmann-fold domains"/>
    <property type="match status" value="1"/>
</dbReference>
<dbReference type="InterPro" id="IPR000683">
    <property type="entry name" value="Gfo/Idh/MocA-like_OxRdtase_N"/>
</dbReference>
<feature type="domain" description="Gfo/Idh/MocA-like oxidoreductase N-terminal" evidence="1">
    <location>
        <begin position="21"/>
        <end position="149"/>
    </location>
</feature>
<proteinExistence type="predicted"/>
<dbReference type="Gene3D" id="3.30.360.10">
    <property type="entry name" value="Dihydrodipicolinate Reductase, domain 2"/>
    <property type="match status" value="1"/>
</dbReference>
<comment type="caution">
    <text evidence="3">The sequence shown here is derived from an EMBL/GenBank/DDBJ whole genome shotgun (WGS) entry which is preliminary data.</text>
</comment>
<accession>A0A443KNX0</accession>
<dbReference type="Pfam" id="PF01408">
    <property type="entry name" value="GFO_IDH_MocA"/>
    <property type="match status" value="1"/>
</dbReference>
<protein>
    <submittedName>
        <fullName evidence="3">Gfo/Idh/MocA family oxidoreductase</fullName>
    </submittedName>
</protein>
<dbReference type="InterPro" id="IPR051317">
    <property type="entry name" value="Gfo/Idh/MocA_oxidoreduct"/>
</dbReference>
<feature type="domain" description="GFO/IDH/MocA-like oxidoreductase" evidence="2">
    <location>
        <begin position="158"/>
        <end position="287"/>
    </location>
</feature>
<gene>
    <name evidence="3" type="ORF">D2T29_03275</name>
</gene>
<reference evidence="3 4" key="2">
    <citation type="submission" date="2019-01" db="EMBL/GenBank/DDBJ databases">
        <authorList>
            <person name="Li Y."/>
        </authorList>
    </citation>
    <scope>NUCLEOTIDE SEQUENCE [LARGE SCALE GENOMIC DNA]</scope>
    <source>
        <strain evidence="3 4">07D10-4-3</strain>
    </source>
</reference>
<dbReference type="RefSeq" id="WP_128231320.1">
    <property type="nucleotide sequence ID" value="NZ_SAUY01000002.1"/>
</dbReference>
<dbReference type="InterPro" id="IPR036291">
    <property type="entry name" value="NAD(P)-bd_dom_sf"/>
</dbReference>
<dbReference type="Gene3D" id="3.40.50.720">
    <property type="entry name" value="NAD(P)-binding Rossmann-like Domain"/>
    <property type="match status" value="1"/>
</dbReference>
<dbReference type="EMBL" id="SAUY01000002">
    <property type="protein sequence ID" value="RWR34580.1"/>
    <property type="molecule type" value="Genomic_DNA"/>
</dbReference>
<evidence type="ECO:0000313" key="3">
    <source>
        <dbReference type="EMBL" id="RWR34580.1"/>
    </source>
</evidence>
<reference evidence="3 4" key="1">
    <citation type="submission" date="2019-01" db="EMBL/GenBank/DDBJ databases">
        <title>Sinorhodobacter populi sp. nov. isolated from the symptomatic bark tissue of Populus euramericana canker.</title>
        <authorList>
            <person name="Xu G."/>
        </authorList>
    </citation>
    <scope>NUCLEOTIDE SEQUENCE [LARGE SCALE GENOMIC DNA]</scope>
    <source>
        <strain evidence="3 4">07D10-4-3</strain>
    </source>
</reference>